<dbReference type="GO" id="GO:0006355">
    <property type="term" value="P:regulation of DNA-templated transcription"/>
    <property type="evidence" value="ECO:0007669"/>
    <property type="project" value="InterPro"/>
</dbReference>
<keyword evidence="2" id="KW-0238">DNA-binding</keyword>
<comment type="caution">
    <text evidence="7">The sequence shown here is derived from an EMBL/GenBank/DDBJ whole genome shotgun (WGS) entry which is preliminary data.</text>
</comment>
<reference evidence="7" key="2">
    <citation type="submission" date="2020-08" db="EMBL/GenBank/DDBJ databases">
        <title>Plant Genome Project.</title>
        <authorList>
            <person name="Zhang R.-G."/>
        </authorList>
    </citation>
    <scope>NUCLEOTIDE SEQUENCE</scope>
    <source>
        <strain evidence="7">Huo1</strain>
        <tissue evidence="7">Leaf</tissue>
    </source>
</reference>
<dbReference type="PROSITE" id="PS51005">
    <property type="entry name" value="NAC"/>
    <property type="match status" value="1"/>
</dbReference>
<dbReference type="SUPFAM" id="SSF101941">
    <property type="entry name" value="NAC domain"/>
    <property type="match status" value="1"/>
</dbReference>
<dbReference type="GO" id="GO:0048731">
    <property type="term" value="P:system development"/>
    <property type="evidence" value="ECO:0007669"/>
    <property type="project" value="TreeGrafter"/>
</dbReference>
<dbReference type="PANTHER" id="PTHR31719:SF164">
    <property type="entry name" value="NAC DOMAIN-CONTAINING PROTEIN"/>
    <property type="match status" value="1"/>
</dbReference>
<evidence type="ECO:0000256" key="2">
    <source>
        <dbReference type="ARBA" id="ARBA00023125"/>
    </source>
</evidence>
<reference evidence="7" key="1">
    <citation type="submission" date="2018-01" db="EMBL/GenBank/DDBJ databases">
        <authorList>
            <person name="Mao J.F."/>
        </authorList>
    </citation>
    <scope>NUCLEOTIDE SEQUENCE</scope>
    <source>
        <strain evidence="7">Huo1</strain>
        <tissue evidence="7">Leaf</tissue>
    </source>
</reference>
<evidence type="ECO:0000256" key="4">
    <source>
        <dbReference type="ARBA" id="ARBA00023242"/>
    </source>
</evidence>
<feature type="region of interest" description="Disordered" evidence="5">
    <location>
        <begin position="215"/>
        <end position="279"/>
    </location>
</feature>
<evidence type="ECO:0000259" key="6">
    <source>
        <dbReference type="PROSITE" id="PS51005"/>
    </source>
</evidence>
<keyword evidence="8" id="KW-1185">Reference proteome</keyword>
<sequence>MGRNLPALLESRDDTVAYNGEALIEIYCLLSDPWVVFFDVESRWHSRLEDKGSIKYTIYAFTFLSRVSNSKRVSRRAGTGTWGGQTGLKMIQDSKSGQIIGQSKMLAFEHRASDADFGHWTMNEYSLSDDLIRSSGLANAADVVVCKITKTVKKKKKNNKKSGAQPPLAEISKLPELWTTEMFLPVIGEVSAANPESQSNSVWVQPPRIVNHAAVRDPFDVSVPDSNQQDEKTSGAGEGSEVEPNDDEDLSTFEAELERGIMANDDDESTNDNDNDDLSTFEAELENMLDDK</sequence>
<dbReference type="Proteomes" id="UP000298416">
    <property type="component" value="Unassembled WGS sequence"/>
</dbReference>
<protein>
    <recommendedName>
        <fullName evidence="6">NAC domain-containing protein</fullName>
    </recommendedName>
</protein>
<proteinExistence type="predicted"/>
<keyword evidence="3" id="KW-0804">Transcription</keyword>
<accession>A0A8X8XX18</accession>
<keyword evidence="4" id="KW-0539">Nucleus</keyword>
<dbReference type="AlphaFoldDB" id="A0A8X8XX18"/>
<keyword evidence="1" id="KW-0805">Transcription regulation</keyword>
<gene>
    <name evidence="7" type="ORF">SASPL_121730</name>
</gene>
<dbReference type="Gene3D" id="2.170.150.80">
    <property type="entry name" value="NAC domain"/>
    <property type="match status" value="1"/>
</dbReference>
<evidence type="ECO:0000256" key="1">
    <source>
        <dbReference type="ARBA" id="ARBA00023015"/>
    </source>
</evidence>
<feature type="domain" description="NAC" evidence="6">
    <location>
        <begin position="1"/>
        <end position="151"/>
    </location>
</feature>
<dbReference type="Pfam" id="PF02365">
    <property type="entry name" value="NAM"/>
    <property type="match status" value="1"/>
</dbReference>
<evidence type="ECO:0000256" key="3">
    <source>
        <dbReference type="ARBA" id="ARBA00023163"/>
    </source>
</evidence>
<dbReference type="InterPro" id="IPR003441">
    <property type="entry name" value="NAC-dom"/>
</dbReference>
<evidence type="ECO:0000313" key="8">
    <source>
        <dbReference type="Proteomes" id="UP000298416"/>
    </source>
</evidence>
<dbReference type="PANTHER" id="PTHR31719">
    <property type="entry name" value="NAC TRANSCRIPTION FACTOR 56"/>
    <property type="match status" value="1"/>
</dbReference>
<organism evidence="7">
    <name type="scientific">Salvia splendens</name>
    <name type="common">Scarlet sage</name>
    <dbReference type="NCBI Taxonomy" id="180675"/>
    <lineage>
        <taxon>Eukaryota</taxon>
        <taxon>Viridiplantae</taxon>
        <taxon>Streptophyta</taxon>
        <taxon>Embryophyta</taxon>
        <taxon>Tracheophyta</taxon>
        <taxon>Spermatophyta</taxon>
        <taxon>Magnoliopsida</taxon>
        <taxon>eudicotyledons</taxon>
        <taxon>Gunneridae</taxon>
        <taxon>Pentapetalae</taxon>
        <taxon>asterids</taxon>
        <taxon>lamiids</taxon>
        <taxon>Lamiales</taxon>
        <taxon>Lamiaceae</taxon>
        <taxon>Nepetoideae</taxon>
        <taxon>Mentheae</taxon>
        <taxon>Salviinae</taxon>
        <taxon>Salvia</taxon>
        <taxon>Salvia subgen. Calosphace</taxon>
        <taxon>core Calosphace</taxon>
    </lineage>
</organism>
<feature type="compositionally biased region" description="Acidic residues" evidence="5">
    <location>
        <begin position="240"/>
        <end position="251"/>
    </location>
</feature>
<name>A0A8X8XX18_SALSN</name>
<dbReference type="GO" id="GO:0003677">
    <property type="term" value="F:DNA binding"/>
    <property type="evidence" value="ECO:0007669"/>
    <property type="project" value="UniProtKB-KW"/>
</dbReference>
<feature type="compositionally biased region" description="Acidic residues" evidence="5">
    <location>
        <begin position="264"/>
        <end position="279"/>
    </location>
</feature>
<evidence type="ECO:0000256" key="5">
    <source>
        <dbReference type="SAM" id="MobiDB-lite"/>
    </source>
</evidence>
<evidence type="ECO:0000313" key="7">
    <source>
        <dbReference type="EMBL" id="KAG6419508.1"/>
    </source>
</evidence>
<dbReference type="InterPro" id="IPR036093">
    <property type="entry name" value="NAC_dom_sf"/>
</dbReference>
<dbReference type="EMBL" id="PNBA02000007">
    <property type="protein sequence ID" value="KAG6419508.1"/>
    <property type="molecule type" value="Genomic_DNA"/>
</dbReference>